<gene>
    <name evidence="1" type="ORF">PQG99_13330</name>
</gene>
<name>A0ACC6D6B5_9BACT</name>
<accession>A0ACC6D6B5</accession>
<evidence type="ECO:0000313" key="2">
    <source>
        <dbReference type="Proteomes" id="UP001213431"/>
    </source>
</evidence>
<keyword evidence="2" id="KW-1185">Reference proteome</keyword>
<evidence type="ECO:0000313" key="1">
    <source>
        <dbReference type="EMBL" id="MDC7158860.1"/>
    </source>
</evidence>
<organism evidence="1 2">
    <name type="scientific">Parabacteroides johnsonii</name>
    <dbReference type="NCBI Taxonomy" id="387661"/>
    <lineage>
        <taxon>Bacteria</taxon>
        <taxon>Pseudomonadati</taxon>
        <taxon>Bacteroidota</taxon>
        <taxon>Bacteroidia</taxon>
        <taxon>Bacteroidales</taxon>
        <taxon>Tannerellaceae</taxon>
        <taxon>Parabacteroides</taxon>
    </lineage>
</organism>
<proteinExistence type="predicted"/>
<protein>
    <submittedName>
        <fullName evidence="1">RteC domain-containing protein</fullName>
    </submittedName>
</protein>
<reference evidence="1" key="1">
    <citation type="submission" date="2023-01" db="EMBL/GenBank/DDBJ databases">
        <title>Exploring GABA producing Bacteroides strains toward improving mental health.</title>
        <authorList>
            <person name="Yousuf B."/>
            <person name="Bouhlel N.E."/>
            <person name="Mottawea W."/>
            <person name="Hammami R."/>
        </authorList>
    </citation>
    <scope>NUCLEOTIDE SEQUENCE</scope>
    <source>
        <strain evidence="1">UO.H1049</strain>
    </source>
</reference>
<feature type="non-terminal residue" evidence="1">
    <location>
        <position position="1"/>
    </location>
</feature>
<comment type="caution">
    <text evidence="1">The sequence shown here is derived from an EMBL/GenBank/DDBJ whole genome shotgun (WGS) entry which is preliminary data.</text>
</comment>
<dbReference type="EMBL" id="JAQPYW010000129">
    <property type="protein sequence ID" value="MDC7158860.1"/>
    <property type="molecule type" value="Genomic_DNA"/>
</dbReference>
<dbReference type="Proteomes" id="UP001213431">
    <property type="component" value="Unassembled WGS sequence"/>
</dbReference>
<sequence length="91" mass="10970">SLLQWTGNAIDLVELIYGIDEMGCINNGNMPLKQLAPLLYKIFGVESKDCYRFYTDIKRRKNESRTYFLDRMQEKLNERMLRDDELDRMRR</sequence>